<dbReference type="RefSeq" id="WP_037455387.1">
    <property type="nucleotide sequence ID" value="NZ_AVFL01000014.1"/>
</dbReference>
<keyword evidence="2" id="KW-1185">Reference proteome</keyword>
<evidence type="ECO:0000313" key="2">
    <source>
        <dbReference type="Proteomes" id="UP000019486"/>
    </source>
</evidence>
<organism evidence="1 2">
    <name type="scientific">Skermanella stibiiresistens SB22</name>
    <dbReference type="NCBI Taxonomy" id="1385369"/>
    <lineage>
        <taxon>Bacteria</taxon>
        <taxon>Pseudomonadati</taxon>
        <taxon>Pseudomonadota</taxon>
        <taxon>Alphaproteobacteria</taxon>
        <taxon>Rhodospirillales</taxon>
        <taxon>Azospirillaceae</taxon>
        <taxon>Skermanella</taxon>
    </lineage>
</organism>
<evidence type="ECO:0000313" key="1">
    <source>
        <dbReference type="EMBL" id="EWY38989.1"/>
    </source>
</evidence>
<dbReference type="STRING" id="1385369.N825_08285"/>
<dbReference type="OrthoDB" id="7307085at2"/>
<reference evidence="1 2" key="1">
    <citation type="submission" date="2013-08" db="EMBL/GenBank/DDBJ databases">
        <title>The genome sequence of Skermanella stibiiresistens.</title>
        <authorList>
            <person name="Zhu W."/>
            <person name="Wang G."/>
        </authorList>
    </citation>
    <scope>NUCLEOTIDE SEQUENCE [LARGE SCALE GENOMIC DNA]</scope>
    <source>
        <strain evidence="1 2">SB22</strain>
    </source>
</reference>
<accession>W9GYT3</accession>
<dbReference type="EMBL" id="AVFL01000014">
    <property type="protein sequence ID" value="EWY38989.1"/>
    <property type="molecule type" value="Genomic_DNA"/>
</dbReference>
<dbReference type="Proteomes" id="UP000019486">
    <property type="component" value="Unassembled WGS sequence"/>
</dbReference>
<proteinExistence type="predicted"/>
<sequence>MRSVNINQRDSIESCYSRDNFIHDAGVNARARESVMHGVRILSAPDGDGAFKLIKAQHSIAEDAHDQDALFLYAVRDDDNTWFDKSEPDAQKAVHAKANPVDLDKLYSDFIDRVIATAKGAHFQDAIGKGESRLKGFHGG</sequence>
<gene>
    <name evidence="1" type="ORF">N825_08285</name>
</gene>
<protein>
    <submittedName>
        <fullName evidence="1">Uncharacterized protein</fullName>
    </submittedName>
</protein>
<dbReference type="AlphaFoldDB" id="W9GYT3"/>
<comment type="caution">
    <text evidence="1">The sequence shown here is derived from an EMBL/GenBank/DDBJ whole genome shotgun (WGS) entry which is preliminary data.</text>
</comment>
<name>W9GYT3_9PROT</name>